<evidence type="ECO:0000256" key="4">
    <source>
        <dbReference type="ARBA" id="ARBA00022692"/>
    </source>
</evidence>
<comment type="subcellular location">
    <subcellularLocation>
        <location evidence="1">Cell membrane</location>
        <topology evidence="1">Multi-pass membrane protein</topology>
    </subcellularLocation>
</comment>
<evidence type="ECO:0000256" key="2">
    <source>
        <dbReference type="ARBA" id="ARBA00022475"/>
    </source>
</evidence>
<evidence type="ECO:0000256" key="9">
    <source>
        <dbReference type="SAM" id="Phobius"/>
    </source>
</evidence>
<gene>
    <name evidence="11" type="ORF">SAMN05421788_102364</name>
</gene>
<organism evidence="11 12">
    <name type="scientific">Filimonas lacunae</name>
    <dbReference type="NCBI Taxonomy" id="477680"/>
    <lineage>
        <taxon>Bacteria</taxon>
        <taxon>Pseudomonadati</taxon>
        <taxon>Bacteroidota</taxon>
        <taxon>Chitinophagia</taxon>
        <taxon>Chitinophagales</taxon>
        <taxon>Chitinophagaceae</taxon>
        <taxon>Filimonas</taxon>
    </lineage>
</organism>
<sequence length="268" mass="30240">MARTVSEETILTIVVSTILLLFFVCLLTYFFFRLQKKRHQHEQEVLMLQESFNKIILQSRLEIQERTLHHIAKELHANFSHIVSLININLSAILVHSSGDITEHVTETKLLAKKLMGDLKALSVSLNSDAVMKAGFVRMLESELERLRKTKKYEIVYSQSGYPDKLSSGKEVVVFRLCQEALNNIVKHSNAKNVTVIVSYSDGFLTVKISDDGVGFDLILADRLSVEKESTGLHNMSSRAKLIDAEFKIKSFPGKGTDVEIIVPVLTH</sequence>
<evidence type="ECO:0000313" key="11">
    <source>
        <dbReference type="EMBL" id="SIS96477.1"/>
    </source>
</evidence>
<evidence type="ECO:0000313" key="12">
    <source>
        <dbReference type="Proteomes" id="UP000186917"/>
    </source>
</evidence>
<keyword evidence="6 9" id="KW-1133">Transmembrane helix</keyword>
<dbReference type="OrthoDB" id="9760839at2"/>
<keyword evidence="3" id="KW-0808">Transferase</keyword>
<reference evidence="12" key="1">
    <citation type="submission" date="2017-01" db="EMBL/GenBank/DDBJ databases">
        <authorList>
            <person name="Varghese N."/>
            <person name="Submissions S."/>
        </authorList>
    </citation>
    <scope>NUCLEOTIDE SEQUENCE [LARGE SCALE GENOMIC DNA]</scope>
    <source>
        <strain evidence="12">DSM 21054</strain>
    </source>
</reference>
<dbReference type="Proteomes" id="UP000186917">
    <property type="component" value="Unassembled WGS sequence"/>
</dbReference>
<proteinExistence type="predicted"/>
<evidence type="ECO:0000259" key="10">
    <source>
        <dbReference type="Pfam" id="PF02518"/>
    </source>
</evidence>
<evidence type="ECO:0000256" key="6">
    <source>
        <dbReference type="ARBA" id="ARBA00022989"/>
    </source>
</evidence>
<dbReference type="GO" id="GO:0000160">
    <property type="term" value="P:phosphorelay signal transduction system"/>
    <property type="evidence" value="ECO:0007669"/>
    <property type="project" value="UniProtKB-KW"/>
</dbReference>
<keyword evidence="2" id="KW-1003">Cell membrane</keyword>
<dbReference type="Pfam" id="PF02518">
    <property type="entry name" value="HATPase_c"/>
    <property type="match status" value="1"/>
</dbReference>
<dbReference type="Gene3D" id="3.30.565.10">
    <property type="entry name" value="Histidine kinase-like ATPase, C-terminal domain"/>
    <property type="match status" value="1"/>
</dbReference>
<keyword evidence="4 9" id="KW-0812">Transmembrane</keyword>
<dbReference type="GO" id="GO:0005886">
    <property type="term" value="C:plasma membrane"/>
    <property type="evidence" value="ECO:0007669"/>
    <property type="project" value="UniProtKB-SubCell"/>
</dbReference>
<evidence type="ECO:0000256" key="5">
    <source>
        <dbReference type="ARBA" id="ARBA00022777"/>
    </source>
</evidence>
<dbReference type="PANTHER" id="PTHR24421:SF37">
    <property type="entry name" value="SENSOR HISTIDINE KINASE NARS"/>
    <property type="match status" value="1"/>
</dbReference>
<evidence type="ECO:0000256" key="1">
    <source>
        <dbReference type="ARBA" id="ARBA00004651"/>
    </source>
</evidence>
<dbReference type="GO" id="GO:0016301">
    <property type="term" value="F:kinase activity"/>
    <property type="evidence" value="ECO:0007669"/>
    <property type="project" value="UniProtKB-KW"/>
</dbReference>
<evidence type="ECO:0000256" key="3">
    <source>
        <dbReference type="ARBA" id="ARBA00022679"/>
    </source>
</evidence>
<dbReference type="InterPro" id="IPR003594">
    <property type="entry name" value="HATPase_dom"/>
</dbReference>
<evidence type="ECO:0000256" key="7">
    <source>
        <dbReference type="ARBA" id="ARBA00023012"/>
    </source>
</evidence>
<dbReference type="AlphaFoldDB" id="A0A173MHN5"/>
<dbReference type="CDD" id="cd16917">
    <property type="entry name" value="HATPase_UhpB-NarQ-NarX-like"/>
    <property type="match status" value="1"/>
</dbReference>
<keyword evidence="5 11" id="KW-0418">Kinase</keyword>
<keyword evidence="8 9" id="KW-0472">Membrane</keyword>
<accession>A0A173MHN5</accession>
<keyword evidence="12" id="KW-1185">Reference proteome</keyword>
<dbReference type="EMBL" id="FTOR01000002">
    <property type="protein sequence ID" value="SIS96477.1"/>
    <property type="molecule type" value="Genomic_DNA"/>
</dbReference>
<dbReference type="InterPro" id="IPR050482">
    <property type="entry name" value="Sensor_HK_TwoCompSys"/>
</dbReference>
<evidence type="ECO:0000256" key="8">
    <source>
        <dbReference type="ARBA" id="ARBA00023136"/>
    </source>
</evidence>
<protein>
    <submittedName>
        <fullName evidence="11">Signal transduction histidine kinase</fullName>
    </submittedName>
</protein>
<dbReference type="PANTHER" id="PTHR24421">
    <property type="entry name" value="NITRATE/NITRITE SENSOR PROTEIN NARX-RELATED"/>
    <property type="match status" value="1"/>
</dbReference>
<feature type="transmembrane region" description="Helical" evidence="9">
    <location>
        <begin position="12"/>
        <end position="32"/>
    </location>
</feature>
<dbReference type="STRING" id="477680.SAMN05421788_102364"/>
<dbReference type="InterPro" id="IPR036890">
    <property type="entry name" value="HATPase_C_sf"/>
</dbReference>
<name>A0A173MHN5_9BACT</name>
<dbReference type="KEGG" id="fln:FLA_3029"/>
<dbReference type="RefSeq" id="WP_084206142.1">
    <property type="nucleotide sequence ID" value="NZ_AP017422.1"/>
</dbReference>
<feature type="domain" description="Histidine kinase/HSP90-like ATPase" evidence="10">
    <location>
        <begin position="171"/>
        <end position="265"/>
    </location>
</feature>
<keyword evidence="7" id="KW-0902">Two-component regulatory system</keyword>
<dbReference type="SUPFAM" id="SSF55874">
    <property type="entry name" value="ATPase domain of HSP90 chaperone/DNA topoisomerase II/histidine kinase"/>
    <property type="match status" value="1"/>
</dbReference>